<keyword evidence="2" id="KW-1185">Reference proteome</keyword>
<organism evidence="1 2">
    <name type="scientific">Hibiscus sabdariffa</name>
    <name type="common">roselle</name>
    <dbReference type="NCBI Taxonomy" id="183260"/>
    <lineage>
        <taxon>Eukaryota</taxon>
        <taxon>Viridiplantae</taxon>
        <taxon>Streptophyta</taxon>
        <taxon>Embryophyta</taxon>
        <taxon>Tracheophyta</taxon>
        <taxon>Spermatophyta</taxon>
        <taxon>Magnoliopsida</taxon>
        <taxon>eudicotyledons</taxon>
        <taxon>Gunneridae</taxon>
        <taxon>Pentapetalae</taxon>
        <taxon>rosids</taxon>
        <taxon>malvids</taxon>
        <taxon>Malvales</taxon>
        <taxon>Malvaceae</taxon>
        <taxon>Malvoideae</taxon>
        <taxon>Hibiscus</taxon>
    </lineage>
</organism>
<reference evidence="1 2" key="1">
    <citation type="journal article" date="2024" name="G3 (Bethesda)">
        <title>Genome assembly of Hibiscus sabdariffa L. provides insights into metabolisms of medicinal natural products.</title>
        <authorList>
            <person name="Kim T."/>
        </authorList>
    </citation>
    <scope>NUCLEOTIDE SEQUENCE [LARGE SCALE GENOMIC DNA]</scope>
    <source>
        <strain evidence="1">TK-2024</strain>
        <tissue evidence="1">Old leaves</tissue>
    </source>
</reference>
<evidence type="ECO:0000313" key="2">
    <source>
        <dbReference type="Proteomes" id="UP001472677"/>
    </source>
</evidence>
<dbReference type="Proteomes" id="UP001472677">
    <property type="component" value="Unassembled WGS sequence"/>
</dbReference>
<comment type="caution">
    <text evidence="1">The sequence shown here is derived from an EMBL/GenBank/DDBJ whole genome shotgun (WGS) entry which is preliminary data.</text>
</comment>
<sequence>MKRFQRALASGELSKMIEPWDPRMIVAAETELKSEMKSKLKLAEKKGHFIMCWVHEQPGDEAWSSLAAIVSAEKSSLMEYGRQQNFSQNREECGRKQGQSVGGGNVMVLFGIENFVIVQ</sequence>
<accession>A0ABR2CN05</accession>
<gene>
    <name evidence="1" type="ORF">V6N12_004942</name>
</gene>
<evidence type="ECO:0000313" key="1">
    <source>
        <dbReference type="EMBL" id="KAK8521023.1"/>
    </source>
</evidence>
<dbReference type="EMBL" id="JBBPBM010000048">
    <property type="protein sequence ID" value="KAK8521023.1"/>
    <property type="molecule type" value="Genomic_DNA"/>
</dbReference>
<proteinExistence type="predicted"/>
<protein>
    <submittedName>
        <fullName evidence="1">Uncharacterized protein</fullName>
    </submittedName>
</protein>
<name>A0ABR2CN05_9ROSI</name>